<feature type="domain" description="Peptidase M4" evidence="9">
    <location>
        <begin position="98"/>
        <end position="177"/>
    </location>
</feature>
<dbReference type="GO" id="GO:0046872">
    <property type="term" value="F:metal ion binding"/>
    <property type="evidence" value="ECO:0007669"/>
    <property type="project" value="UniProtKB-UniRule"/>
</dbReference>
<dbReference type="InterPro" id="IPR001570">
    <property type="entry name" value="Peptidase_M4_C_domain"/>
</dbReference>
<protein>
    <recommendedName>
        <fullName evidence="8">Neutral metalloproteinase</fullName>
        <ecNumber evidence="8">3.4.24.-</ecNumber>
    </recommendedName>
</protein>
<keyword evidence="3" id="KW-0479">Metal-binding</keyword>
<comment type="similarity">
    <text evidence="1 8">Belongs to the peptidase M4 family.</text>
</comment>
<evidence type="ECO:0000259" key="9">
    <source>
        <dbReference type="Pfam" id="PF01447"/>
    </source>
</evidence>
<accession>A0A9X4LQV2</accession>
<keyword evidence="4 8" id="KW-0378">Hydrolase</keyword>
<dbReference type="GO" id="GO:0004222">
    <property type="term" value="F:metalloendopeptidase activity"/>
    <property type="evidence" value="ECO:0007669"/>
    <property type="project" value="UniProtKB-UniRule"/>
</dbReference>
<feature type="domain" description="Peptidase M4 C-terminal" evidence="10">
    <location>
        <begin position="181"/>
        <end position="342"/>
    </location>
</feature>
<name>A0A9X4LQV2_9BURK</name>
<evidence type="ECO:0000313" key="11">
    <source>
        <dbReference type="EMBL" id="MDG0864833.1"/>
    </source>
</evidence>
<dbReference type="Pfam" id="PF01447">
    <property type="entry name" value="Peptidase_M4"/>
    <property type="match status" value="1"/>
</dbReference>
<keyword evidence="12" id="KW-1185">Reference proteome</keyword>
<evidence type="ECO:0000256" key="4">
    <source>
        <dbReference type="ARBA" id="ARBA00022801"/>
    </source>
</evidence>
<keyword evidence="8" id="KW-0964">Secreted</keyword>
<dbReference type="CDD" id="cd09597">
    <property type="entry name" value="M4_TLP"/>
    <property type="match status" value="1"/>
</dbReference>
<dbReference type="SUPFAM" id="SSF55486">
    <property type="entry name" value="Metalloproteases ('zincins'), catalytic domain"/>
    <property type="match status" value="1"/>
</dbReference>
<dbReference type="InterPro" id="IPR013856">
    <property type="entry name" value="Peptidase_M4_domain"/>
</dbReference>
<evidence type="ECO:0000256" key="6">
    <source>
        <dbReference type="ARBA" id="ARBA00023049"/>
    </source>
</evidence>
<keyword evidence="6 8" id="KW-0482">Metalloprotease</keyword>
<proteinExistence type="inferred from homology"/>
<dbReference type="InterPro" id="IPR027268">
    <property type="entry name" value="Peptidase_M4/M1_CTD_sf"/>
</dbReference>
<evidence type="ECO:0000256" key="2">
    <source>
        <dbReference type="ARBA" id="ARBA00022670"/>
    </source>
</evidence>
<dbReference type="Gene3D" id="3.10.170.10">
    <property type="match status" value="1"/>
</dbReference>
<comment type="caution">
    <text evidence="11">The sequence shown here is derived from an EMBL/GenBank/DDBJ whole genome shotgun (WGS) entry which is preliminary data.</text>
</comment>
<evidence type="ECO:0000256" key="8">
    <source>
        <dbReference type="RuleBase" id="RU366073"/>
    </source>
</evidence>
<evidence type="ECO:0000259" key="10">
    <source>
        <dbReference type="Pfam" id="PF02868"/>
    </source>
</evidence>
<dbReference type="GO" id="GO:0006508">
    <property type="term" value="P:proteolysis"/>
    <property type="evidence" value="ECO:0007669"/>
    <property type="project" value="UniProtKB-KW"/>
</dbReference>
<sequence>MTCTCHIVPKDVLERLAGDKKLATELRQAARDSARMSDGLRALRSQAAALTQLAHETGSHLVQLAAAPKITVYDCKHTQTLPGAPVASPGASKDATAKRCFAETTDVAKFYKTVFGRNSIDDAGMTMMSSIHFGRNYNNAMWNGSQMLYGDGDGKLFTDFTGGNDVIGHELTHGVTQHSLQLAYAGDAGGLNESLSDCFGSMFRQWEANQDVNAADWLIGADIMGPVAKAKGYKALRNMAQPDDKAALAAQPTQYSQVTPGMDPHYSSGPPNLAFCTACKTLGGKSWEKIGQVWYAALTTSGAQPNMTMPQFAARTRQLAAQNYGAQPAVAAAVDAGWKKVGL</sequence>
<dbReference type="Proteomes" id="UP001152766">
    <property type="component" value="Unassembled WGS sequence"/>
</dbReference>
<comment type="subcellular location">
    <subcellularLocation>
        <location evidence="8">Secreted</location>
    </subcellularLocation>
</comment>
<dbReference type="EC" id="3.4.24.-" evidence="8"/>
<dbReference type="GO" id="GO:0005576">
    <property type="term" value="C:extracellular region"/>
    <property type="evidence" value="ECO:0007669"/>
    <property type="project" value="UniProtKB-SubCell"/>
</dbReference>
<dbReference type="AlphaFoldDB" id="A0A9X4LQV2"/>
<evidence type="ECO:0000313" key="12">
    <source>
        <dbReference type="Proteomes" id="UP001152766"/>
    </source>
</evidence>
<dbReference type="PANTHER" id="PTHR43579">
    <property type="match status" value="1"/>
</dbReference>
<dbReference type="InterPro" id="IPR023612">
    <property type="entry name" value="Peptidase_M4"/>
</dbReference>
<keyword evidence="5 8" id="KW-0862">Zinc</keyword>
<dbReference type="Pfam" id="PF02868">
    <property type="entry name" value="Peptidase_M4_C"/>
    <property type="match status" value="1"/>
</dbReference>
<evidence type="ECO:0000256" key="7">
    <source>
        <dbReference type="PIRSR" id="PIRSR623612-1"/>
    </source>
</evidence>
<feature type="active site" evidence="7">
    <location>
        <position position="170"/>
    </location>
</feature>
<dbReference type="EMBL" id="SGUG01000042">
    <property type="protein sequence ID" value="MDG0864833.1"/>
    <property type="molecule type" value="Genomic_DNA"/>
</dbReference>
<evidence type="ECO:0000256" key="3">
    <source>
        <dbReference type="ARBA" id="ARBA00022723"/>
    </source>
</evidence>
<comment type="cofactor">
    <cofactor evidence="8">
        <name>Zn(2+)</name>
        <dbReference type="ChEBI" id="CHEBI:29105"/>
    </cofactor>
</comment>
<gene>
    <name evidence="11" type="ORF">EXJ73_20445</name>
</gene>
<dbReference type="InterPro" id="IPR052759">
    <property type="entry name" value="Metalloprotease_M4"/>
</dbReference>
<keyword evidence="2 8" id="KW-0645">Protease</keyword>
<dbReference type="PANTHER" id="PTHR43579:SF1">
    <property type="entry name" value="NEUTRAL METALLOPROTEINASE"/>
    <property type="match status" value="1"/>
</dbReference>
<feature type="active site" description="Proton donor" evidence="7">
    <location>
        <position position="265"/>
    </location>
</feature>
<comment type="function">
    <text evidence="8">Extracellular zinc metalloprotease.</text>
</comment>
<evidence type="ECO:0000256" key="5">
    <source>
        <dbReference type="ARBA" id="ARBA00022833"/>
    </source>
</evidence>
<evidence type="ECO:0000256" key="1">
    <source>
        <dbReference type="ARBA" id="ARBA00009388"/>
    </source>
</evidence>
<dbReference type="Gene3D" id="1.10.390.10">
    <property type="entry name" value="Neutral Protease Domain 2"/>
    <property type="match status" value="1"/>
</dbReference>
<dbReference type="PRINTS" id="PR00730">
    <property type="entry name" value="THERMOLYSIN"/>
</dbReference>
<organism evidence="11 12">
    <name type="scientific">Pelomonas aquatica</name>
    <dbReference type="NCBI Taxonomy" id="431058"/>
    <lineage>
        <taxon>Bacteria</taxon>
        <taxon>Pseudomonadati</taxon>
        <taxon>Pseudomonadota</taxon>
        <taxon>Betaproteobacteria</taxon>
        <taxon>Burkholderiales</taxon>
        <taxon>Sphaerotilaceae</taxon>
        <taxon>Roseateles</taxon>
    </lineage>
</organism>
<reference evidence="11" key="1">
    <citation type="submission" date="2019-02" db="EMBL/GenBank/DDBJ databases">
        <title>Draft genome of the type strain Pelomonas aquatica CCUG 52575T.</title>
        <authorList>
            <person name="Gomila M."/>
            <person name="Lalucat J."/>
        </authorList>
    </citation>
    <scope>NUCLEOTIDE SEQUENCE</scope>
    <source>
        <strain evidence="11">CCUG 52575</strain>
    </source>
</reference>